<dbReference type="AlphaFoldDB" id="A0A0N7IGE1"/>
<name>A0A0N7IGE1_9BACE</name>
<accession>A0A0N7IGE1</accession>
<dbReference type="RefSeq" id="WP_236707613.1">
    <property type="nucleotide sequence ID" value="NZ_CP012801.1"/>
</dbReference>
<gene>
    <name evidence="1" type="ORF">BcellWH2_05549</name>
</gene>
<dbReference type="KEGG" id="bcel:BcellWH2_05549"/>
<proteinExistence type="predicted"/>
<protein>
    <submittedName>
        <fullName evidence="1">Uncharacterized protein</fullName>
    </submittedName>
</protein>
<dbReference type="PATRIC" id="fig|246787.4.peg.5726"/>
<organism evidence="1 2">
    <name type="scientific">Bacteroides cellulosilyticus</name>
    <dbReference type="NCBI Taxonomy" id="246787"/>
    <lineage>
        <taxon>Bacteria</taxon>
        <taxon>Pseudomonadati</taxon>
        <taxon>Bacteroidota</taxon>
        <taxon>Bacteroidia</taxon>
        <taxon>Bacteroidales</taxon>
        <taxon>Bacteroidaceae</taxon>
        <taxon>Bacteroides</taxon>
    </lineage>
</organism>
<evidence type="ECO:0000313" key="1">
    <source>
        <dbReference type="EMBL" id="ALJ62747.1"/>
    </source>
</evidence>
<dbReference type="EMBL" id="CP012801">
    <property type="protein sequence ID" value="ALJ62747.1"/>
    <property type="molecule type" value="Genomic_DNA"/>
</dbReference>
<dbReference type="Proteomes" id="UP000061809">
    <property type="component" value="Chromosome"/>
</dbReference>
<reference evidence="1 2" key="1">
    <citation type="journal article" date="2015" name="Science">
        <title>Genetic determinants of in vivo fitness and diet responsiveness in multiple human gut Bacteroides.</title>
        <authorList>
            <person name="Wu M."/>
            <person name="McNulty N.P."/>
            <person name="Rodionov D.A."/>
            <person name="Khoroshkin M.S."/>
            <person name="Griffin N.W."/>
            <person name="Cheng J."/>
            <person name="Latreille P."/>
            <person name="Kerstetter R.A."/>
            <person name="Terrapon N."/>
            <person name="Henrissat B."/>
            <person name="Osterman A.L."/>
            <person name="Gordon J.I."/>
        </authorList>
    </citation>
    <scope>NUCLEOTIDE SEQUENCE [LARGE SCALE GENOMIC DNA]</scope>
    <source>
        <strain evidence="1 2">WH2</strain>
    </source>
</reference>
<evidence type="ECO:0000313" key="2">
    <source>
        <dbReference type="Proteomes" id="UP000061809"/>
    </source>
</evidence>
<sequence length="85" mass="10399">MSQLDKAREIQRIGVTRYKERYKKMYLDGALTKKQWETIRNFARSWPTERVKKYVEEIGELEREFKDRLLASYQIGIFTPIRIKR</sequence>